<evidence type="ECO:0000313" key="6">
    <source>
        <dbReference type="Proteomes" id="UP000654075"/>
    </source>
</evidence>
<proteinExistence type="predicted"/>
<dbReference type="Proteomes" id="UP000654075">
    <property type="component" value="Unassembled WGS sequence"/>
</dbReference>
<dbReference type="OrthoDB" id="10320692at2759"/>
<reference evidence="2" key="1">
    <citation type="submission" date="2021-02" db="EMBL/GenBank/DDBJ databases">
        <authorList>
            <person name="Dougan E. K."/>
            <person name="Rhodes N."/>
            <person name="Thang M."/>
            <person name="Chan C."/>
        </authorList>
    </citation>
    <scope>NUCLEOTIDE SEQUENCE</scope>
</reference>
<keyword evidence="6" id="KW-1185">Reference proteome</keyword>
<keyword evidence="1" id="KW-1133">Transmembrane helix</keyword>
<sequence length="187" mass="20094">MTDPAVDAASVPLPVVVAVLALVGVLLPLRWLWLGTPARKRTPQESHARWHILAGLHQILFGLPLALLIPHARIPKAVALAHSIALIQGSMCVVFGLLWPSLKMPHWTSKATTAINLYGFYFNIFGVLWGAFTGARDLLYVTKLLPDVAALPRLAWAEAVLHVLLKTQGAANVVGVCLMSSYAAGAV</sequence>
<keyword evidence="1" id="KW-0472">Membrane</keyword>
<organism evidence="2 6">
    <name type="scientific">Polarella glacialis</name>
    <name type="common">Dinoflagellate</name>
    <dbReference type="NCBI Taxonomy" id="89957"/>
    <lineage>
        <taxon>Eukaryota</taxon>
        <taxon>Sar</taxon>
        <taxon>Alveolata</taxon>
        <taxon>Dinophyceae</taxon>
        <taxon>Suessiales</taxon>
        <taxon>Suessiaceae</taxon>
        <taxon>Polarella</taxon>
    </lineage>
</organism>
<name>A0A813EVZ0_POLGL</name>
<evidence type="ECO:0000256" key="1">
    <source>
        <dbReference type="SAM" id="Phobius"/>
    </source>
</evidence>
<protein>
    <submittedName>
        <fullName evidence="2">Uncharacterized protein</fullName>
    </submittedName>
</protein>
<dbReference type="EMBL" id="CAJNNW010029511">
    <property type="protein sequence ID" value="CAE8700515.1"/>
    <property type="molecule type" value="Genomic_DNA"/>
</dbReference>
<keyword evidence="1" id="KW-0812">Transmembrane</keyword>
<comment type="caution">
    <text evidence="2">The sequence shown here is derived from an EMBL/GenBank/DDBJ whole genome shotgun (WGS) entry which is preliminary data.</text>
</comment>
<evidence type="ECO:0000313" key="2">
    <source>
        <dbReference type="EMBL" id="CAE8603196.1"/>
    </source>
</evidence>
<dbReference type="EMBL" id="CAJNNW010035159">
    <property type="protein sequence ID" value="CAE8725991.1"/>
    <property type="molecule type" value="Genomic_DNA"/>
</dbReference>
<dbReference type="Proteomes" id="UP000626109">
    <property type="component" value="Unassembled WGS sequence"/>
</dbReference>
<evidence type="ECO:0000313" key="5">
    <source>
        <dbReference type="EMBL" id="CAE8725991.1"/>
    </source>
</evidence>
<gene>
    <name evidence="2" type="ORF">PGLA1383_LOCUS21415</name>
    <name evidence="3" type="ORF">PGLA1383_LOCUS56689</name>
    <name evidence="4" type="ORF">PGLA2088_LOCUS31654</name>
    <name evidence="5" type="ORF">PGLA2088_LOCUS44339</name>
</gene>
<feature type="transmembrane region" description="Helical" evidence="1">
    <location>
        <begin position="111"/>
        <end position="132"/>
    </location>
</feature>
<evidence type="ECO:0000313" key="3">
    <source>
        <dbReference type="EMBL" id="CAE8642157.1"/>
    </source>
</evidence>
<feature type="transmembrane region" description="Helical" evidence="1">
    <location>
        <begin position="12"/>
        <end position="32"/>
    </location>
</feature>
<feature type="transmembrane region" description="Helical" evidence="1">
    <location>
        <begin position="52"/>
        <end position="72"/>
    </location>
</feature>
<dbReference type="AlphaFoldDB" id="A0A813EVZ0"/>
<accession>A0A813EVZ0</accession>
<dbReference type="EMBL" id="CAJNNV010033127">
    <property type="protein sequence ID" value="CAE8642157.1"/>
    <property type="molecule type" value="Genomic_DNA"/>
</dbReference>
<feature type="transmembrane region" description="Helical" evidence="1">
    <location>
        <begin position="78"/>
        <end position="99"/>
    </location>
</feature>
<evidence type="ECO:0000313" key="4">
    <source>
        <dbReference type="EMBL" id="CAE8700515.1"/>
    </source>
</evidence>
<dbReference type="EMBL" id="CAJNNV010015101">
    <property type="protein sequence ID" value="CAE8603196.1"/>
    <property type="molecule type" value="Genomic_DNA"/>
</dbReference>